<dbReference type="KEGG" id="jas:FJQ89_23755"/>
<feature type="region of interest" description="Disordered" evidence="1">
    <location>
        <begin position="66"/>
        <end position="85"/>
    </location>
</feature>
<proteinExistence type="predicted"/>
<evidence type="ECO:0000256" key="1">
    <source>
        <dbReference type="SAM" id="MobiDB-lite"/>
    </source>
</evidence>
<dbReference type="OrthoDB" id="8812558at2"/>
<evidence type="ECO:0000313" key="3">
    <source>
        <dbReference type="EMBL" id="QDG73097.1"/>
    </source>
</evidence>
<feature type="signal peptide" evidence="2">
    <location>
        <begin position="1"/>
        <end position="21"/>
    </location>
</feature>
<protein>
    <submittedName>
        <fullName evidence="3">Uncharacterized protein</fullName>
    </submittedName>
</protein>
<evidence type="ECO:0000256" key="2">
    <source>
        <dbReference type="SAM" id="SignalP"/>
    </source>
</evidence>
<reference evidence="3 4" key="1">
    <citation type="submission" date="2019-06" db="EMBL/GenBank/DDBJ databases">
        <title>Complete genome sequence of Janthinobacterium sp. SNU WT3 isolated from diseased rainbow trout.</title>
        <authorList>
            <person name="Oh W.T."/>
            <person name="Park S.C."/>
        </authorList>
    </citation>
    <scope>NUCLEOTIDE SEQUENCE [LARGE SCALE GENOMIC DNA]</scope>
    <source>
        <strain evidence="3 4">SNU WT3</strain>
    </source>
</reference>
<accession>A0A4Y6RKZ1</accession>
<organism evidence="3 4">
    <name type="scientific">Janthinobacterium tructae</name>
    <dbReference type="NCBI Taxonomy" id="2590869"/>
    <lineage>
        <taxon>Bacteria</taxon>
        <taxon>Pseudomonadati</taxon>
        <taxon>Pseudomonadota</taxon>
        <taxon>Betaproteobacteria</taxon>
        <taxon>Burkholderiales</taxon>
        <taxon>Oxalobacteraceae</taxon>
        <taxon>Janthinobacterium</taxon>
    </lineage>
</organism>
<dbReference type="RefSeq" id="WP_141171947.1">
    <property type="nucleotide sequence ID" value="NZ_CP041185.1"/>
</dbReference>
<dbReference type="InterPro" id="IPR049973">
    <property type="entry name" value="STY0301-like"/>
</dbReference>
<dbReference type="PROSITE" id="PS51257">
    <property type="entry name" value="PROKAR_LIPOPROTEIN"/>
    <property type="match status" value="1"/>
</dbReference>
<gene>
    <name evidence="3" type="ORF">FJQ89_23755</name>
</gene>
<name>A0A4Y6RKZ1_9BURK</name>
<dbReference type="NCBIfam" id="NF042415">
    <property type="entry name" value="STY0301_fam"/>
    <property type="match status" value="1"/>
</dbReference>
<keyword evidence="4" id="KW-1185">Reference proteome</keyword>
<evidence type="ECO:0000313" key="4">
    <source>
        <dbReference type="Proteomes" id="UP000316665"/>
    </source>
</evidence>
<dbReference type="EMBL" id="CP041185">
    <property type="protein sequence ID" value="QDG73097.1"/>
    <property type="molecule type" value="Genomic_DNA"/>
</dbReference>
<feature type="chain" id="PRO_5021362857" evidence="2">
    <location>
        <begin position="22"/>
        <end position="144"/>
    </location>
</feature>
<sequence length="144" mass="15571">MQPKPLLTGVACCLFPVLAQAAVTASYACPESVPAASISLTGVPAGWAPYIDSQLYLSAAAPIDGAPQRRGQLVPSEERKKKGQTTLSYRLEGRYPDGKWLQCSYGVHGEVTLSRRMDDSVSVCEFTYRKGSKAGQNEIDIDCR</sequence>
<dbReference type="AlphaFoldDB" id="A0A4Y6RKZ1"/>
<keyword evidence="2" id="KW-0732">Signal</keyword>
<dbReference type="Proteomes" id="UP000316665">
    <property type="component" value="Chromosome"/>
</dbReference>